<evidence type="ECO:0000313" key="6">
    <source>
        <dbReference type="Proteomes" id="UP000070544"/>
    </source>
</evidence>
<dbReference type="PANTHER" id="PTHR38149:SF1">
    <property type="entry name" value="ATPASE"/>
    <property type="match status" value="1"/>
</dbReference>
<reference evidence="5 6" key="1">
    <citation type="journal article" date="2015" name="Genome Biol. Evol.">
        <title>Phylogenomic analyses indicate that early fungi evolved digesting cell walls of algal ancestors of land plants.</title>
        <authorList>
            <person name="Chang Y."/>
            <person name="Wang S."/>
            <person name="Sekimoto S."/>
            <person name="Aerts A.L."/>
            <person name="Choi C."/>
            <person name="Clum A."/>
            <person name="LaButti K.M."/>
            <person name="Lindquist E.A."/>
            <person name="Yee Ngan C."/>
            <person name="Ohm R.A."/>
            <person name="Salamov A.A."/>
            <person name="Grigoriev I.V."/>
            <person name="Spatafora J.W."/>
            <person name="Berbee M.L."/>
        </authorList>
    </citation>
    <scope>NUCLEOTIDE SEQUENCE [LARGE SCALE GENOMIC DNA]</scope>
    <source>
        <strain evidence="5 6">JEL478</strain>
    </source>
</reference>
<evidence type="ECO:0008006" key="7">
    <source>
        <dbReference type="Google" id="ProtNLM"/>
    </source>
</evidence>
<protein>
    <recommendedName>
        <fullName evidence="7">P-loop containing nucleoside triphosphate hydrolase protein</fullName>
    </recommendedName>
</protein>
<dbReference type="OMA" id="IRDRRMQ"/>
<dbReference type="InterPro" id="IPR046834">
    <property type="entry name" value="ABC_ATPase_C"/>
</dbReference>
<dbReference type="Pfam" id="PF09818">
    <property type="entry name" value="ABC_ATPase"/>
    <property type="match status" value="1"/>
</dbReference>
<dbReference type="Pfam" id="PF21117">
    <property type="entry name" value="MRB1590_C"/>
    <property type="match status" value="1"/>
</dbReference>
<organism evidence="5 6">
    <name type="scientific">Gonapodya prolifera (strain JEL478)</name>
    <name type="common">Monoblepharis prolifera</name>
    <dbReference type="NCBI Taxonomy" id="1344416"/>
    <lineage>
        <taxon>Eukaryota</taxon>
        <taxon>Fungi</taxon>
        <taxon>Fungi incertae sedis</taxon>
        <taxon>Chytridiomycota</taxon>
        <taxon>Chytridiomycota incertae sedis</taxon>
        <taxon>Monoblepharidomycetes</taxon>
        <taxon>Monoblepharidales</taxon>
        <taxon>Gonapodyaceae</taxon>
        <taxon>Gonapodya</taxon>
    </lineage>
</organism>
<dbReference type="OrthoDB" id="189459at2759"/>
<evidence type="ECO:0000259" key="3">
    <source>
        <dbReference type="Pfam" id="PF20446"/>
    </source>
</evidence>
<keyword evidence="6" id="KW-1185">Reference proteome</keyword>
<dbReference type="InterPro" id="IPR049069">
    <property type="entry name" value="MRB1590-like_C"/>
</dbReference>
<feature type="region of interest" description="Disordered" evidence="1">
    <location>
        <begin position="1"/>
        <end position="59"/>
    </location>
</feature>
<dbReference type="InterPro" id="IPR046833">
    <property type="entry name" value="ABC_N"/>
</dbReference>
<gene>
    <name evidence="5" type="ORF">M427DRAFT_153888</name>
</gene>
<evidence type="ECO:0000259" key="2">
    <source>
        <dbReference type="Pfam" id="PF09818"/>
    </source>
</evidence>
<evidence type="ECO:0000313" key="5">
    <source>
        <dbReference type="EMBL" id="KXS17387.1"/>
    </source>
</evidence>
<feature type="region of interest" description="Disordered" evidence="1">
    <location>
        <begin position="562"/>
        <end position="594"/>
    </location>
</feature>
<proteinExistence type="predicted"/>
<feature type="domain" description="MRB1590-like C-terminal" evidence="4">
    <location>
        <begin position="608"/>
        <end position="701"/>
    </location>
</feature>
<evidence type="ECO:0000256" key="1">
    <source>
        <dbReference type="SAM" id="MobiDB-lite"/>
    </source>
</evidence>
<feature type="domain" description="ATPase of the ABC class N-terminal" evidence="3">
    <location>
        <begin position="66"/>
        <end position="241"/>
    </location>
</feature>
<dbReference type="Pfam" id="PF20446">
    <property type="entry name" value="ABC_N"/>
    <property type="match status" value="1"/>
</dbReference>
<name>A0A139AKT7_GONPJ</name>
<sequence>MSGGTSRGGGRGWYYKQKYGGGRSNGNQNSSPSQSGWSSQSSPGASGGNWSGPVSANDQGSIRSNQHLAQILQRIDGAQYGAYKDIKGMWRFLTGAGPQSRVEFDLFGDHIQSDAYAPPSRFRAVLPSSIAGFPASHYAARPLRLALSDYLLRVLYDYVSSRQLDRRADSSGGGWHGAKGGDFRVDRPGIQVLEQSAVRVHEDGKLEVRFTVGLPAQGRRILGQQASTILLQHLAAFLRTIHFSSLSHPGFSTRGVRLPPLPTYLDFILHDASLRAQVAAAGLVAFVPDGSILARNGGDSLDVLEGGVPFKSPESLRKSFVVEGLNPGSQKRVTGMGILKGVTLIAGGGFHGKSTLLTSLSLAHAPLTPMSGISLLVADPSTTFVRSEDGRAVCGTDISGFIGKLPGGRTTERFVTESASGSTSAAAALVEALETGAKTILIDEDTCATNFLVRDRRMQLLVGTDKEPITPLLFKIRNIVKEYDCSFILVIGGCGDYLDVADTVIALDAYEPKDVTSFAKHIALDIPTGLNLQSAGFGSFRRRVPFVPSANGNVAPAKRRLEDTTGVDGETGVDEEHTWDATAGSTSSHGRPGKTRIHTPFNVTLFGRELDLSSLQLTSVSQTRFISLAIPYLRDHVLSSAPPLGQLKWTVRMAVERLETDIEARGVEVVSQWFAEGRPEGDLARCRGVELAAALSRLRGVGHNWTQI</sequence>
<feature type="compositionally biased region" description="Low complexity" evidence="1">
    <location>
        <begin position="25"/>
        <end position="44"/>
    </location>
</feature>
<dbReference type="AlphaFoldDB" id="A0A139AKT7"/>
<dbReference type="EMBL" id="KQ965747">
    <property type="protein sequence ID" value="KXS17387.1"/>
    <property type="molecule type" value="Genomic_DNA"/>
</dbReference>
<dbReference type="InterPro" id="IPR019195">
    <property type="entry name" value="ABC_ATPase_put"/>
</dbReference>
<feature type="domain" description="ATPase of the ABC class C-terminal" evidence="2">
    <location>
        <begin position="270"/>
        <end position="530"/>
    </location>
</feature>
<dbReference type="Proteomes" id="UP000070544">
    <property type="component" value="Unassembled WGS sequence"/>
</dbReference>
<evidence type="ECO:0000259" key="4">
    <source>
        <dbReference type="Pfam" id="PF21117"/>
    </source>
</evidence>
<feature type="compositionally biased region" description="Gly residues" evidence="1">
    <location>
        <begin position="1"/>
        <end position="12"/>
    </location>
</feature>
<dbReference type="PANTHER" id="PTHR38149">
    <property type="entry name" value="ATPASE"/>
    <property type="match status" value="1"/>
</dbReference>
<accession>A0A139AKT7</accession>